<dbReference type="EMBL" id="JBIMSN010000106">
    <property type="protein sequence ID" value="MFH5231360.1"/>
    <property type="molecule type" value="Genomic_DNA"/>
</dbReference>
<dbReference type="Proteomes" id="UP001609175">
    <property type="component" value="Unassembled WGS sequence"/>
</dbReference>
<evidence type="ECO:0000313" key="1">
    <source>
        <dbReference type="EMBL" id="MFH5209430.1"/>
    </source>
</evidence>
<protein>
    <recommendedName>
        <fullName evidence="7">Gas vesicle protein</fullName>
    </recommendedName>
</protein>
<evidence type="ECO:0000313" key="5">
    <source>
        <dbReference type="Proteomes" id="UP001609176"/>
    </source>
</evidence>
<reference evidence="4 5" key="1">
    <citation type="submission" date="2024-10" db="EMBL/GenBank/DDBJ databases">
        <authorList>
            <person name="Riesco R."/>
        </authorList>
    </citation>
    <scope>NUCLEOTIDE SEQUENCE [LARGE SCALE GENOMIC DNA]</scope>
    <source>
        <strain evidence="3 5">NCIMB 15448</strain>
        <strain evidence="1 4">NCIMB 15449</strain>
        <strain evidence="2 6">NCIMB 15450</strain>
    </source>
</reference>
<dbReference type="Proteomes" id="UP001609176">
    <property type="component" value="Unassembled WGS sequence"/>
</dbReference>
<evidence type="ECO:0000313" key="2">
    <source>
        <dbReference type="EMBL" id="MFH5231360.1"/>
    </source>
</evidence>
<name>A0ABW7KH88_9NOCA</name>
<evidence type="ECO:0008006" key="7">
    <source>
        <dbReference type="Google" id="ProtNLM"/>
    </source>
</evidence>
<dbReference type="EMBL" id="JBIMSP010000003">
    <property type="protein sequence ID" value="MFH5240869.1"/>
    <property type="molecule type" value="Genomic_DNA"/>
</dbReference>
<dbReference type="EMBL" id="JBIMSO010000053">
    <property type="protein sequence ID" value="MFH5209430.1"/>
    <property type="molecule type" value="Genomic_DNA"/>
</dbReference>
<dbReference type="RefSeq" id="WP_395115174.1">
    <property type="nucleotide sequence ID" value="NZ_JBIMSN010000106.1"/>
</dbReference>
<accession>A0ABW7KH88</accession>
<keyword evidence="6" id="KW-1185">Reference proteome</keyword>
<dbReference type="Proteomes" id="UP001609219">
    <property type="component" value="Unassembled WGS sequence"/>
</dbReference>
<evidence type="ECO:0000313" key="4">
    <source>
        <dbReference type="Proteomes" id="UP001609175"/>
    </source>
</evidence>
<proteinExistence type="predicted"/>
<evidence type="ECO:0000313" key="3">
    <source>
        <dbReference type="EMBL" id="MFH5240869.1"/>
    </source>
</evidence>
<comment type="caution">
    <text evidence="3">The sequence shown here is derived from an EMBL/GenBank/DDBJ whole genome shotgun (WGS) entry which is preliminary data.</text>
</comment>
<gene>
    <name evidence="3" type="ORF">ACHIPV_03105</name>
    <name evidence="1" type="ORF">ACHIPZ_14670</name>
    <name evidence="2" type="ORF">ACHIRB_22725</name>
</gene>
<organism evidence="3 5">
    <name type="scientific">Antrihabitans spumae</name>
    <dbReference type="NCBI Taxonomy" id="3373370"/>
    <lineage>
        <taxon>Bacteria</taxon>
        <taxon>Bacillati</taxon>
        <taxon>Actinomycetota</taxon>
        <taxon>Actinomycetes</taxon>
        <taxon>Mycobacteriales</taxon>
        <taxon>Nocardiaceae</taxon>
        <taxon>Antrihabitans</taxon>
    </lineage>
</organism>
<sequence>MTGPTSANFPGSPDVPAALSYDPVLAELVQVVNSLRTSEVGVTLEVRGLVVSGVLISAEQFFHLQIKALEDPAVGAAANALAPFFQPWLEANRADAAHYEEDESFDLPDPVHVHMRQASLLNSGAHSLTIPLWRGRLAEVSGWSIGSFGMVPPLDDQ</sequence>
<evidence type="ECO:0000313" key="6">
    <source>
        <dbReference type="Proteomes" id="UP001609219"/>
    </source>
</evidence>